<dbReference type="Pfam" id="PF13025">
    <property type="entry name" value="DUF3886"/>
    <property type="match status" value="1"/>
</dbReference>
<gene>
    <name evidence="2" type="ORF">SAMN02745910_00384</name>
</gene>
<evidence type="ECO:0000256" key="1">
    <source>
        <dbReference type="SAM" id="MobiDB-lite"/>
    </source>
</evidence>
<evidence type="ECO:0008006" key="4">
    <source>
        <dbReference type="Google" id="ProtNLM"/>
    </source>
</evidence>
<dbReference type="GeneID" id="93709157"/>
<evidence type="ECO:0000313" key="2">
    <source>
        <dbReference type="EMBL" id="SFQ14444.1"/>
    </source>
</evidence>
<protein>
    <recommendedName>
        <fullName evidence="4">DUF3886 domain-containing protein</fullName>
    </recommendedName>
</protein>
<accession>A0A1I5W3W8</accession>
<organism evidence="2 3">
    <name type="scientific">Priestia endophytica DSM 13796</name>
    <dbReference type="NCBI Taxonomy" id="1121089"/>
    <lineage>
        <taxon>Bacteria</taxon>
        <taxon>Bacillati</taxon>
        <taxon>Bacillota</taxon>
        <taxon>Bacilli</taxon>
        <taxon>Bacillales</taxon>
        <taxon>Bacillaceae</taxon>
        <taxon>Priestia</taxon>
    </lineage>
</organism>
<dbReference type="RefSeq" id="WP_061801894.1">
    <property type="nucleotide sequence ID" value="NZ_FOXX01000001.1"/>
</dbReference>
<evidence type="ECO:0000313" key="3">
    <source>
        <dbReference type="Proteomes" id="UP000182762"/>
    </source>
</evidence>
<sequence length="73" mass="9041">MKKQRENEIHLKDGLGSDVLKKLQEKKKSLQKAEEKRQEEERERRLEEKRQREKNKSFDELLNESDLKWKDFK</sequence>
<proteinExistence type="predicted"/>
<comment type="caution">
    <text evidence="2">The sequence shown here is derived from an EMBL/GenBank/DDBJ whole genome shotgun (WGS) entry which is preliminary data.</text>
</comment>
<feature type="region of interest" description="Disordered" evidence="1">
    <location>
        <begin position="1"/>
        <end position="57"/>
    </location>
</feature>
<keyword evidence="3" id="KW-1185">Reference proteome</keyword>
<dbReference type="Proteomes" id="UP000182762">
    <property type="component" value="Unassembled WGS sequence"/>
</dbReference>
<dbReference type="InterPro" id="IPR024980">
    <property type="entry name" value="DUF3886"/>
</dbReference>
<name>A0A1I5W3W8_9BACI</name>
<dbReference type="EMBL" id="FOXX01000001">
    <property type="protein sequence ID" value="SFQ14444.1"/>
    <property type="molecule type" value="Genomic_DNA"/>
</dbReference>
<reference evidence="2 3" key="1">
    <citation type="submission" date="2016-10" db="EMBL/GenBank/DDBJ databases">
        <authorList>
            <person name="Varghese N."/>
            <person name="Submissions S."/>
        </authorList>
    </citation>
    <scope>NUCLEOTIDE SEQUENCE [LARGE SCALE GENOMIC DNA]</scope>
    <source>
        <strain evidence="2 3">DSM 13796</strain>
    </source>
</reference>